<name>A0A1H3HJG1_9BACI</name>
<dbReference type="SUPFAM" id="SSF52418">
    <property type="entry name" value="Nucleoside phosphorylase/phosphoribosyltransferase catalytic domain"/>
    <property type="match status" value="1"/>
</dbReference>
<dbReference type="NCBIfam" id="TIGR01245">
    <property type="entry name" value="trpD"/>
    <property type="match status" value="1"/>
</dbReference>
<dbReference type="PANTHER" id="PTHR43285:SF2">
    <property type="entry name" value="ANTHRANILATE PHOSPHORIBOSYLTRANSFERASE"/>
    <property type="match status" value="1"/>
</dbReference>
<dbReference type="RefSeq" id="WP_076571406.1">
    <property type="nucleotide sequence ID" value="NZ_FNOS01000005.1"/>
</dbReference>
<feature type="binding site" evidence="5">
    <location>
        <position position="87"/>
    </location>
    <ligand>
        <name>5-phospho-alpha-D-ribose 1-diphosphate</name>
        <dbReference type="ChEBI" id="CHEBI:58017"/>
    </ligand>
</feature>
<feature type="domain" description="Glycosyl transferase family 3 N-terminal" evidence="7">
    <location>
        <begin position="4"/>
        <end position="64"/>
    </location>
</feature>
<feature type="binding site" evidence="5">
    <location>
        <position position="225"/>
    </location>
    <ligand>
        <name>Mg(2+)</name>
        <dbReference type="ChEBI" id="CHEBI:18420"/>
        <label>2</label>
    </ligand>
</feature>
<feature type="binding site" evidence="5">
    <location>
        <position position="225"/>
    </location>
    <ligand>
        <name>Mg(2+)</name>
        <dbReference type="ChEBI" id="CHEBI:18420"/>
        <label>1</label>
    </ligand>
</feature>
<feature type="binding site" evidence="5">
    <location>
        <position position="224"/>
    </location>
    <ligand>
        <name>Mg(2+)</name>
        <dbReference type="ChEBI" id="CHEBI:18420"/>
        <label>2</label>
    </ligand>
</feature>
<feature type="binding site" evidence="5">
    <location>
        <position position="79"/>
    </location>
    <ligand>
        <name>5-phospho-alpha-D-ribose 1-diphosphate</name>
        <dbReference type="ChEBI" id="CHEBI:58017"/>
    </ligand>
</feature>
<feature type="binding site" evidence="5">
    <location>
        <begin position="107"/>
        <end position="115"/>
    </location>
    <ligand>
        <name>5-phospho-alpha-D-ribose 1-diphosphate</name>
        <dbReference type="ChEBI" id="CHEBI:58017"/>
    </ligand>
</feature>
<evidence type="ECO:0000259" key="6">
    <source>
        <dbReference type="Pfam" id="PF00591"/>
    </source>
</evidence>
<comment type="cofactor">
    <cofactor evidence="5">
        <name>Mg(2+)</name>
        <dbReference type="ChEBI" id="CHEBI:18420"/>
    </cofactor>
    <text evidence="5">Binds 2 magnesium ions per monomer.</text>
</comment>
<feature type="binding site" evidence="5">
    <location>
        <position position="91"/>
    </location>
    <ligand>
        <name>Mg(2+)</name>
        <dbReference type="ChEBI" id="CHEBI:18420"/>
        <label>1</label>
    </ligand>
</feature>
<keyword evidence="4 5" id="KW-0057">Aromatic amino acid biosynthesis</keyword>
<dbReference type="EMBL" id="FNOS01000005">
    <property type="protein sequence ID" value="SDY15693.1"/>
    <property type="molecule type" value="Genomic_DNA"/>
</dbReference>
<evidence type="ECO:0000259" key="7">
    <source>
        <dbReference type="Pfam" id="PF02885"/>
    </source>
</evidence>
<feature type="binding site" evidence="5">
    <location>
        <position position="165"/>
    </location>
    <ligand>
        <name>anthranilate</name>
        <dbReference type="ChEBI" id="CHEBI:16567"/>
        <label>2</label>
    </ligand>
</feature>
<dbReference type="InterPro" id="IPR017459">
    <property type="entry name" value="Glycosyl_Trfase_fam3_N_dom"/>
</dbReference>
<comment type="similarity">
    <text evidence="5">Belongs to the anthranilate phosphoribosyltransferase family.</text>
</comment>
<dbReference type="Gene3D" id="3.40.1030.10">
    <property type="entry name" value="Nucleoside phosphorylase/phosphoribosyltransferase catalytic domain"/>
    <property type="match status" value="1"/>
</dbReference>
<evidence type="ECO:0000256" key="3">
    <source>
        <dbReference type="ARBA" id="ARBA00022822"/>
    </source>
</evidence>
<keyword evidence="5" id="KW-0460">Magnesium</keyword>
<evidence type="ECO:0000256" key="4">
    <source>
        <dbReference type="ARBA" id="ARBA00023141"/>
    </source>
</evidence>
<comment type="pathway">
    <text evidence="5">Amino-acid biosynthesis; L-tryptophan biosynthesis; L-tryptophan from chorismate: step 2/5.</text>
</comment>
<dbReference type="HAMAP" id="MF_00211">
    <property type="entry name" value="TrpD"/>
    <property type="match status" value="1"/>
</dbReference>
<evidence type="ECO:0000313" key="9">
    <source>
        <dbReference type="Proteomes" id="UP000198647"/>
    </source>
</evidence>
<feature type="binding site" evidence="5">
    <location>
        <position position="79"/>
    </location>
    <ligand>
        <name>anthranilate</name>
        <dbReference type="ChEBI" id="CHEBI:16567"/>
        <label>1</label>
    </ligand>
</feature>
<evidence type="ECO:0000256" key="5">
    <source>
        <dbReference type="HAMAP-Rule" id="MF_00211"/>
    </source>
</evidence>
<comment type="caution">
    <text evidence="8">The sequence shown here is derived from an EMBL/GenBank/DDBJ whole genome shotgun (WGS) entry which is preliminary data.</text>
</comment>
<feature type="binding site" evidence="5">
    <location>
        <position position="110"/>
    </location>
    <ligand>
        <name>anthranilate</name>
        <dbReference type="ChEBI" id="CHEBI:16567"/>
        <label>1</label>
    </ligand>
</feature>
<evidence type="ECO:0000313" key="8">
    <source>
        <dbReference type="EMBL" id="SDY15693.1"/>
    </source>
</evidence>
<reference evidence="8 9" key="1">
    <citation type="submission" date="2016-10" db="EMBL/GenBank/DDBJ databases">
        <authorList>
            <person name="Varghese N."/>
            <person name="Submissions S."/>
        </authorList>
    </citation>
    <scope>NUCLEOTIDE SEQUENCE [LARGE SCALE GENOMIC DNA]</scope>
    <source>
        <strain evidence="8 9">DSM 20748</strain>
    </source>
</reference>
<dbReference type="InterPro" id="IPR000312">
    <property type="entry name" value="Glycosyl_Trfase_fam3"/>
</dbReference>
<dbReference type="SUPFAM" id="SSF47648">
    <property type="entry name" value="Nucleoside phosphorylase/phosphoribosyltransferase N-terminal domain"/>
    <property type="match status" value="1"/>
</dbReference>
<keyword evidence="5" id="KW-0028">Amino-acid biosynthesis</keyword>
<protein>
    <recommendedName>
        <fullName evidence="5">Anthranilate phosphoribosyltransferase</fullName>
        <ecNumber evidence="5">2.4.2.18</ecNumber>
    </recommendedName>
</protein>
<comment type="catalytic activity">
    <reaction evidence="5">
        <text>N-(5-phospho-beta-D-ribosyl)anthranilate + diphosphate = 5-phospho-alpha-D-ribose 1-diphosphate + anthranilate</text>
        <dbReference type="Rhea" id="RHEA:11768"/>
        <dbReference type="ChEBI" id="CHEBI:16567"/>
        <dbReference type="ChEBI" id="CHEBI:18277"/>
        <dbReference type="ChEBI" id="CHEBI:33019"/>
        <dbReference type="ChEBI" id="CHEBI:58017"/>
        <dbReference type="EC" id="2.4.2.18"/>
    </reaction>
</comment>
<dbReference type="PANTHER" id="PTHR43285">
    <property type="entry name" value="ANTHRANILATE PHOSPHORIBOSYLTRANSFERASE"/>
    <property type="match status" value="1"/>
</dbReference>
<dbReference type="EC" id="2.4.2.18" evidence="5"/>
<dbReference type="InterPro" id="IPR005940">
    <property type="entry name" value="Anthranilate_Pribosyl_Tfrase"/>
</dbReference>
<dbReference type="InterPro" id="IPR036320">
    <property type="entry name" value="Glycosyl_Trfase_fam3_N_dom_sf"/>
</dbReference>
<dbReference type="Gene3D" id="1.20.970.10">
    <property type="entry name" value="Transferase, Pyrimidine Nucleoside Phosphorylase, Chain C"/>
    <property type="match status" value="1"/>
</dbReference>
<dbReference type="Proteomes" id="UP000198647">
    <property type="component" value="Unassembled WGS sequence"/>
</dbReference>
<keyword evidence="5" id="KW-0479">Metal-binding</keyword>
<keyword evidence="9" id="KW-1185">Reference proteome</keyword>
<accession>A0A1H3HJG1</accession>
<feature type="binding site" evidence="5">
    <location>
        <position position="119"/>
    </location>
    <ligand>
        <name>5-phospho-alpha-D-ribose 1-diphosphate</name>
        <dbReference type="ChEBI" id="CHEBI:58017"/>
    </ligand>
</feature>
<feature type="domain" description="Glycosyl transferase family 3" evidence="6">
    <location>
        <begin position="72"/>
        <end position="319"/>
    </location>
</feature>
<comment type="function">
    <text evidence="5">Catalyzes the transfer of the phosphoribosyl group of 5-phosphorylribose-1-pyrophosphate (PRPP) to anthranilate to yield N-(5'-phosphoribosyl)-anthranilate (PRA).</text>
</comment>
<keyword evidence="3 5" id="KW-0822">Tryptophan biosynthesis</keyword>
<evidence type="ECO:0000256" key="2">
    <source>
        <dbReference type="ARBA" id="ARBA00022679"/>
    </source>
</evidence>
<dbReference type="Pfam" id="PF00591">
    <property type="entry name" value="Glycos_transf_3"/>
    <property type="match status" value="1"/>
</dbReference>
<comment type="subunit">
    <text evidence="5">Homodimer.</text>
</comment>
<evidence type="ECO:0000256" key="1">
    <source>
        <dbReference type="ARBA" id="ARBA00022676"/>
    </source>
</evidence>
<feature type="binding site" evidence="5">
    <location>
        <begin position="82"/>
        <end position="83"/>
    </location>
    <ligand>
        <name>5-phospho-alpha-D-ribose 1-diphosphate</name>
        <dbReference type="ChEBI" id="CHEBI:58017"/>
    </ligand>
</feature>
<keyword evidence="1 5" id="KW-0328">Glycosyltransferase</keyword>
<dbReference type="Pfam" id="PF02885">
    <property type="entry name" value="Glycos_trans_3N"/>
    <property type="match status" value="1"/>
</dbReference>
<dbReference type="InterPro" id="IPR035902">
    <property type="entry name" value="Nuc_phospho_transferase"/>
</dbReference>
<comment type="caution">
    <text evidence="5">Lacks conserved residue(s) required for the propagation of feature annotation.</text>
</comment>
<feature type="binding site" evidence="5">
    <location>
        <begin position="89"/>
        <end position="92"/>
    </location>
    <ligand>
        <name>5-phospho-alpha-D-ribose 1-diphosphate</name>
        <dbReference type="ChEBI" id="CHEBI:58017"/>
    </ligand>
</feature>
<proteinExistence type="inferred from homology"/>
<dbReference type="GO" id="GO:0016757">
    <property type="term" value="F:glycosyltransferase activity"/>
    <property type="evidence" value="ECO:0007669"/>
    <property type="project" value="UniProtKB-KW"/>
</dbReference>
<organism evidence="8 9">
    <name type="scientific">Salimicrobium album</name>
    <dbReference type="NCBI Taxonomy" id="50717"/>
    <lineage>
        <taxon>Bacteria</taxon>
        <taxon>Bacillati</taxon>
        <taxon>Bacillota</taxon>
        <taxon>Bacilli</taxon>
        <taxon>Bacillales</taxon>
        <taxon>Bacillaceae</taxon>
        <taxon>Salimicrobium</taxon>
    </lineage>
</organism>
<gene>
    <name evidence="5" type="primary">trpD</name>
    <name evidence="8" type="ORF">SAMN04488081_2243</name>
</gene>
<sequence length="339" mass="36370">MNKFLNDTLEGKVFSEHEAYELMHSIMNGEVTTAQLAGLLSLMKYRGETSSEITGFVKAMREHMKEFPMSDSDVVDTCGTGGDGASTYNISTAVSIILAGMGVKVAKHGNRKVSSTSGSADVIETLGIRVDSTPDEGAETIRAQGLTFLYAPVYHPAMKHAAKAREELGFRTVFNLLGPMSNPANAKRQLIGVYDTEYAEKMAEALRQLGSEHVLFVTGQDGLDEITITGTTDVVELKNNEITRFTVHPADFGYSTFPIEDVQISSSDESAALIRNVLKGSAPEAAQAIAVMNAGAGVYVAGGAETIADGVTQVKEAIAGRKVEQYYERLTEGESSYAE</sequence>
<keyword evidence="2 5" id="KW-0808">Transferase</keyword>